<reference evidence="2 3" key="1">
    <citation type="journal article" date="2018" name="Front. Microbiol.">
        <title>Genome-Wide Analysis of Corynespora cassiicola Leaf Fall Disease Putative Effectors.</title>
        <authorList>
            <person name="Lopez D."/>
            <person name="Ribeiro S."/>
            <person name="Label P."/>
            <person name="Fumanal B."/>
            <person name="Venisse J.S."/>
            <person name="Kohler A."/>
            <person name="de Oliveira R.R."/>
            <person name="Labutti K."/>
            <person name="Lipzen A."/>
            <person name="Lail K."/>
            <person name="Bauer D."/>
            <person name="Ohm R.A."/>
            <person name="Barry K.W."/>
            <person name="Spatafora J."/>
            <person name="Grigoriev I.V."/>
            <person name="Martin F.M."/>
            <person name="Pujade-Renaud V."/>
        </authorList>
    </citation>
    <scope>NUCLEOTIDE SEQUENCE [LARGE SCALE GENOMIC DNA]</scope>
    <source>
        <strain evidence="2 3">Philippines</strain>
    </source>
</reference>
<keyword evidence="3" id="KW-1185">Reference proteome</keyword>
<organism evidence="2 3">
    <name type="scientific">Corynespora cassiicola Philippines</name>
    <dbReference type="NCBI Taxonomy" id="1448308"/>
    <lineage>
        <taxon>Eukaryota</taxon>
        <taxon>Fungi</taxon>
        <taxon>Dikarya</taxon>
        <taxon>Ascomycota</taxon>
        <taxon>Pezizomycotina</taxon>
        <taxon>Dothideomycetes</taxon>
        <taxon>Pleosporomycetidae</taxon>
        <taxon>Pleosporales</taxon>
        <taxon>Corynesporascaceae</taxon>
        <taxon>Corynespora</taxon>
    </lineage>
</organism>
<dbReference type="Proteomes" id="UP000240883">
    <property type="component" value="Unassembled WGS sequence"/>
</dbReference>
<evidence type="ECO:0000313" key="2">
    <source>
        <dbReference type="EMBL" id="PSN66482.1"/>
    </source>
</evidence>
<feature type="region of interest" description="Disordered" evidence="1">
    <location>
        <begin position="298"/>
        <end position="338"/>
    </location>
</feature>
<name>A0A2T2NM21_CORCC</name>
<accession>A0A2T2NM21</accession>
<dbReference type="AlphaFoldDB" id="A0A2T2NM21"/>
<evidence type="ECO:0000313" key="3">
    <source>
        <dbReference type="Proteomes" id="UP000240883"/>
    </source>
</evidence>
<evidence type="ECO:0000256" key="1">
    <source>
        <dbReference type="SAM" id="MobiDB-lite"/>
    </source>
</evidence>
<proteinExistence type="predicted"/>
<sequence>MAPRAKSPEGIPVPPISLSAEERTIFEAYKACARNSHINSGHQHLEKWCRYREQLLERGIKVVCLSMTPTEQACHAWEVETRWLERQALKEAQERAPKRQKMEEGEGLPYYLDEFQSPWAPQPPALGPSNWASMPQYGTPTTPTQAQTFEPFDQVSPVQFQYPDPAPDLTLAPFPYAINNKGKAPMRSPQDFLAAVSAPEQGFVEPSNYHSTTALSSYEMPAPQPAQGFVEPSSHVPASALAAAQSVTRASQHPSSLERAVQQNKLAKASQGRPTAVPPLLQRTLKALEKQPAAELAPAQGVVKPSEQQLAAVPAPAKGVVEPSKKQPAAESGASEKREAVVWDEWLDLDLLE</sequence>
<protein>
    <submittedName>
        <fullName evidence="2">Uncharacterized protein</fullName>
    </submittedName>
</protein>
<dbReference type="EMBL" id="KZ678136">
    <property type="protein sequence ID" value="PSN66482.1"/>
    <property type="molecule type" value="Genomic_DNA"/>
</dbReference>
<gene>
    <name evidence="2" type="ORF">BS50DRAFT_669347</name>
</gene>